<gene>
    <name evidence="2" type="ORF">HCEG_06221</name>
</gene>
<accession>F0UPQ3</accession>
<organism evidence="3">
    <name type="scientific">Ajellomyces capsulatus (strain H88)</name>
    <name type="common">Darling's disease fungus</name>
    <name type="synonym">Histoplasma capsulatum</name>
    <dbReference type="NCBI Taxonomy" id="544711"/>
    <lineage>
        <taxon>Eukaryota</taxon>
        <taxon>Fungi</taxon>
        <taxon>Dikarya</taxon>
        <taxon>Ascomycota</taxon>
        <taxon>Pezizomycotina</taxon>
        <taxon>Eurotiomycetes</taxon>
        <taxon>Eurotiomycetidae</taxon>
        <taxon>Onygenales</taxon>
        <taxon>Ajellomycetaceae</taxon>
        <taxon>Histoplasma</taxon>
    </lineage>
</organism>
<evidence type="ECO:0000313" key="3">
    <source>
        <dbReference type="Proteomes" id="UP000008142"/>
    </source>
</evidence>
<reference evidence="3" key="1">
    <citation type="submission" date="2008-07" db="EMBL/GenBank/DDBJ databases">
        <title>Annotation of Ajellomyces capsulatus strain H88.</title>
        <authorList>
            <person name="Champion M."/>
            <person name="Cuomo C."/>
            <person name="Ma L.-J."/>
            <person name="Henn M.R."/>
            <person name="Sil A."/>
            <person name="Goldman B."/>
            <person name="Young S.K."/>
            <person name="Kodira C.D."/>
            <person name="Zeng Q."/>
            <person name="Koehrsen M."/>
            <person name="Alvarado L."/>
            <person name="Berlin A."/>
            <person name="Borenstein D."/>
            <person name="Chen Z."/>
            <person name="Engels R."/>
            <person name="Freedman E."/>
            <person name="Gellesch M."/>
            <person name="Goldberg J."/>
            <person name="Griggs A."/>
            <person name="Gujja S."/>
            <person name="Heiman D."/>
            <person name="Hepburn T."/>
            <person name="Howarth C."/>
            <person name="Jen D."/>
            <person name="Larson L."/>
            <person name="Lewis B."/>
            <person name="Mehta T."/>
            <person name="Park D."/>
            <person name="Pearson M."/>
            <person name="Roberts A."/>
            <person name="Saif S."/>
            <person name="Shea T."/>
            <person name="Shenoy N."/>
            <person name="Sisk P."/>
            <person name="Stolte C."/>
            <person name="Sykes S."/>
            <person name="Walk T."/>
            <person name="White J."/>
            <person name="Yandava C."/>
            <person name="Klein B."/>
            <person name="McEwen J.G."/>
            <person name="Puccia R."/>
            <person name="Goldman G.H."/>
            <person name="Felipe M.S."/>
            <person name="Nino-Vega G."/>
            <person name="San-Blas G."/>
            <person name="Taylor J."/>
            <person name="Mendoza L."/>
            <person name="Galagan J."/>
            <person name="Nusbaum C."/>
            <person name="Birren B."/>
        </authorList>
    </citation>
    <scope>NUCLEOTIDE SEQUENCE [LARGE SCALE GENOMIC DNA]</scope>
    <source>
        <strain evidence="3">H88</strain>
    </source>
</reference>
<dbReference type="OrthoDB" id="10428490at2759"/>
<dbReference type="Proteomes" id="UP000008142">
    <property type="component" value="Unassembled WGS sequence"/>
</dbReference>
<dbReference type="EMBL" id="DS990640">
    <property type="protein sequence ID" value="EGC47006.1"/>
    <property type="molecule type" value="Genomic_DNA"/>
</dbReference>
<proteinExistence type="predicted"/>
<evidence type="ECO:0000313" key="2">
    <source>
        <dbReference type="EMBL" id="EGC47006.1"/>
    </source>
</evidence>
<name>F0UPQ3_AJEC8</name>
<protein>
    <submittedName>
        <fullName evidence="2">Predicted protein</fullName>
    </submittedName>
</protein>
<dbReference type="HOGENOM" id="CLU_1495764_0_0_1"/>
<sequence>MAERGQPFSPPGLRPPYEIRHITIPFQFTRHLMIINNRLDDSLQLLAVQKEKMPILEGFMTDIPISGSLDKEVYSYNSIKWSEMRAKLKHALPYAKKRLSLAACWESSAQTATEALVAENNASAILFILTKLETFSTHYYPKISSAQLKPVDPAPQSTGRNNISFSLTKRCSESRSAISPPRHQSLRLALTGS</sequence>
<dbReference type="AlphaFoldDB" id="F0UPQ3"/>
<evidence type="ECO:0000256" key="1">
    <source>
        <dbReference type="SAM" id="MobiDB-lite"/>
    </source>
</evidence>
<feature type="region of interest" description="Disordered" evidence="1">
    <location>
        <begin position="172"/>
        <end position="193"/>
    </location>
</feature>